<evidence type="ECO:0000256" key="6">
    <source>
        <dbReference type="ARBA" id="ARBA00022527"/>
    </source>
</evidence>
<dbReference type="InterPro" id="IPR039046">
    <property type="entry name" value="PDPK1"/>
</dbReference>
<dbReference type="EMBL" id="JBAMMX010000013">
    <property type="protein sequence ID" value="KAK6929119.1"/>
    <property type="molecule type" value="Genomic_DNA"/>
</dbReference>
<organism evidence="17 18">
    <name type="scientific">Dillenia turbinata</name>
    <dbReference type="NCBI Taxonomy" id="194707"/>
    <lineage>
        <taxon>Eukaryota</taxon>
        <taxon>Viridiplantae</taxon>
        <taxon>Streptophyta</taxon>
        <taxon>Embryophyta</taxon>
        <taxon>Tracheophyta</taxon>
        <taxon>Spermatophyta</taxon>
        <taxon>Magnoliopsida</taxon>
        <taxon>eudicotyledons</taxon>
        <taxon>Gunneridae</taxon>
        <taxon>Pentapetalae</taxon>
        <taxon>Dilleniales</taxon>
        <taxon>Dilleniaceae</taxon>
        <taxon>Dillenia</taxon>
    </lineage>
</organism>
<keyword evidence="7" id="KW-0597">Phosphoprotein</keyword>
<dbReference type="EC" id="2.7.11.1" evidence="4"/>
<dbReference type="PANTHER" id="PTHR24356">
    <property type="entry name" value="SERINE/THREONINE-PROTEIN KINASE"/>
    <property type="match status" value="1"/>
</dbReference>
<dbReference type="Gene3D" id="2.30.29.30">
    <property type="entry name" value="Pleckstrin-homology domain (PH domain)/Phosphotyrosine-binding domain (PTB)"/>
    <property type="match status" value="1"/>
</dbReference>
<evidence type="ECO:0000256" key="1">
    <source>
        <dbReference type="ARBA" id="ARBA00004170"/>
    </source>
</evidence>
<evidence type="ECO:0000256" key="7">
    <source>
        <dbReference type="ARBA" id="ARBA00022553"/>
    </source>
</evidence>
<accession>A0AAN8VCK2</accession>
<evidence type="ECO:0000256" key="2">
    <source>
        <dbReference type="ARBA" id="ARBA00004496"/>
    </source>
</evidence>
<dbReference type="GO" id="GO:0005737">
    <property type="term" value="C:cytoplasm"/>
    <property type="evidence" value="ECO:0007669"/>
    <property type="project" value="UniProtKB-SubCell"/>
</dbReference>
<dbReference type="Pfam" id="PF00069">
    <property type="entry name" value="Pkinase"/>
    <property type="match status" value="1"/>
</dbReference>
<dbReference type="InterPro" id="IPR011009">
    <property type="entry name" value="Kinase-like_dom_sf"/>
</dbReference>
<gene>
    <name evidence="17" type="ORF">RJ641_005324</name>
</gene>
<dbReference type="SUPFAM" id="SSF50729">
    <property type="entry name" value="PH domain-like"/>
    <property type="match status" value="1"/>
</dbReference>
<dbReference type="PROSITE" id="PS50011">
    <property type="entry name" value="PROTEIN_KINASE_DOM"/>
    <property type="match status" value="1"/>
</dbReference>
<dbReference type="CDD" id="cd05581">
    <property type="entry name" value="STKc_PDK1"/>
    <property type="match status" value="1"/>
</dbReference>
<dbReference type="GO" id="GO:0035556">
    <property type="term" value="P:intracellular signal transduction"/>
    <property type="evidence" value="ECO:0007669"/>
    <property type="project" value="TreeGrafter"/>
</dbReference>
<dbReference type="Proteomes" id="UP001370490">
    <property type="component" value="Unassembled WGS sequence"/>
</dbReference>
<dbReference type="Gene3D" id="3.30.200.20">
    <property type="entry name" value="Phosphorylase Kinase, domain 1"/>
    <property type="match status" value="1"/>
</dbReference>
<dbReference type="InterPro" id="IPR050236">
    <property type="entry name" value="Ser_Thr_kinase_AGC"/>
</dbReference>
<keyword evidence="12" id="KW-0472">Membrane</keyword>
<dbReference type="FunFam" id="3.30.200.20:FF:000191">
    <property type="entry name" value="3-phosphoinositide-dependent protein kinase 2-like"/>
    <property type="match status" value="1"/>
</dbReference>
<comment type="catalytic activity">
    <reaction evidence="14">
        <text>L-seryl-[protein] + ATP = O-phospho-L-seryl-[protein] + ADP + H(+)</text>
        <dbReference type="Rhea" id="RHEA:17989"/>
        <dbReference type="Rhea" id="RHEA-COMP:9863"/>
        <dbReference type="Rhea" id="RHEA-COMP:11604"/>
        <dbReference type="ChEBI" id="CHEBI:15378"/>
        <dbReference type="ChEBI" id="CHEBI:29999"/>
        <dbReference type="ChEBI" id="CHEBI:30616"/>
        <dbReference type="ChEBI" id="CHEBI:83421"/>
        <dbReference type="ChEBI" id="CHEBI:456216"/>
        <dbReference type="EC" id="2.7.11.1"/>
    </reaction>
</comment>
<dbReference type="InterPro" id="IPR008271">
    <property type="entry name" value="Ser/Thr_kinase_AS"/>
</dbReference>
<dbReference type="InterPro" id="IPR011993">
    <property type="entry name" value="PH-like_dom_sf"/>
</dbReference>
<keyword evidence="9" id="KW-0547">Nucleotide-binding</keyword>
<comment type="catalytic activity">
    <reaction evidence="13">
        <text>L-threonyl-[protein] + ATP = O-phospho-L-threonyl-[protein] + ADP + H(+)</text>
        <dbReference type="Rhea" id="RHEA:46608"/>
        <dbReference type="Rhea" id="RHEA-COMP:11060"/>
        <dbReference type="Rhea" id="RHEA-COMP:11605"/>
        <dbReference type="ChEBI" id="CHEBI:15378"/>
        <dbReference type="ChEBI" id="CHEBI:30013"/>
        <dbReference type="ChEBI" id="CHEBI:30616"/>
        <dbReference type="ChEBI" id="CHEBI:61977"/>
        <dbReference type="ChEBI" id="CHEBI:456216"/>
        <dbReference type="EC" id="2.7.11.1"/>
    </reaction>
</comment>
<proteinExistence type="inferred from homology"/>
<evidence type="ECO:0000256" key="5">
    <source>
        <dbReference type="ARBA" id="ARBA00022490"/>
    </source>
</evidence>
<dbReference type="InterPro" id="IPR000719">
    <property type="entry name" value="Prot_kinase_dom"/>
</dbReference>
<dbReference type="Gene3D" id="1.10.510.10">
    <property type="entry name" value="Transferase(Phosphotransferase) domain 1"/>
    <property type="match status" value="1"/>
</dbReference>
<name>A0AAN8VCK2_9MAGN</name>
<dbReference type="FunFam" id="1.10.510.10:FF:000330">
    <property type="entry name" value="3-phosphoinositide-dependent protein kinase 2-like"/>
    <property type="match status" value="1"/>
</dbReference>
<dbReference type="GO" id="GO:0004674">
    <property type="term" value="F:protein serine/threonine kinase activity"/>
    <property type="evidence" value="ECO:0007669"/>
    <property type="project" value="UniProtKB-KW"/>
</dbReference>
<dbReference type="AlphaFoldDB" id="A0AAN8VCK2"/>
<evidence type="ECO:0000256" key="14">
    <source>
        <dbReference type="ARBA" id="ARBA00048679"/>
    </source>
</evidence>
<keyword evidence="10 17" id="KW-0418">Kinase</keyword>
<evidence type="ECO:0000256" key="9">
    <source>
        <dbReference type="ARBA" id="ARBA00022741"/>
    </source>
</evidence>
<dbReference type="PROSITE" id="PS00108">
    <property type="entry name" value="PROTEIN_KINASE_ST"/>
    <property type="match status" value="1"/>
</dbReference>
<dbReference type="PANTHER" id="PTHR24356:SF163">
    <property type="entry name" value="3-PHOSPHOINOSITIDE-DEPENDENT PROTEIN KINASE 1-RELATED"/>
    <property type="match status" value="1"/>
</dbReference>
<evidence type="ECO:0000256" key="4">
    <source>
        <dbReference type="ARBA" id="ARBA00012513"/>
    </source>
</evidence>
<comment type="similarity">
    <text evidence="3">Belongs to the protein kinase superfamily. AGC Ser/Thr protein kinase family. PDPK1 subfamily.</text>
</comment>
<evidence type="ECO:0000259" key="16">
    <source>
        <dbReference type="PROSITE" id="PS50011"/>
    </source>
</evidence>
<comment type="caution">
    <text evidence="17">The sequence shown here is derived from an EMBL/GenBank/DDBJ whole genome shotgun (WGS) entry which is preliminary data.</text>
</comment>
<keyword evidence="11" id="KW-0067">ATP-binding</keyword>
<protein>
    <recommendedName>
        <fullName evidence="4">non-specific serine/threonine protein kinase</fullName>
        <ecNumber evidence="4">2.7.11.1</ecNumber>
    </recommendedName>
</protein>
<sequence length="513" mass="56952">MLALVGGEGVNMEKDFDSKLRIHNNNSSNGGVGGGGGTGRDAQKGFVFRAPQENFIIQDFELGKIYGVGSYSKVVRAKKKDTGIVYALKIMDKKFITKENKTAYVKLERIVLDQLDHPGVVRLYFTFQDTFSLYMALESCEGGELFDQITRKGCLPEDEARFYAAEVVDALEYIHSMGLIHRDIKPENLLLTSDGHIKIADLGSVKPMQDSQITVLPNAASDDKSCTFVGTAAYVPPEVLNSSPATFGNDLWALGCTLYQMLSGTSPFKDASEWLIFQRIIARDIKFPNYFSEEAIDLIDRLLDIDPSKRPGAGPQGYAALKMHPFFKGVDWKNLRQQTPPKLALDPAASQSSEGDDAHDSSWNPSHVGYNAVRPNDGYIAAASSSEGATHITRLASIDSFDSKWQQFLDPGESVLMISMVKKMQKLTSKKVQLILTNKPKLIYVDPSKLIVKGNIIWSDNPNDLSIQVTNPSNFKICTKACVMVQPKKVMTFEDAKQRAWQWKEAIEGLQKR</sequence>
<evidence type="ECO:0000313" key="17">
    <source>
        <dbReference type="EMBL" id="KAK6929119.1"/>
    </source>
</evidence>
<dbReference type="GO" id="GO:0005524">
    <property type="term" value="F:ATP binding"/>
    <property type="evidence" value="ECO:0007669"/>
    <property type="project" value="UniProtKB-KW"/>
</dbReference>
<feature type="domain" description="Protein kinase" evidence="16">
    <location>
        <begin position="60"/>
        <end position="327"/>
    </location>
</feature>
<evidence type="ECO:0000256" key="12">
    <source>
        <dbReference type="ARBA" id="ARBA00023136"/>
    </source>
</evidence>
<evidence type="ECO:0000256" key="10">
    <source>
        <dbReference type="ARBA" id="ARBA00022777"/>
    </source>
</evidence>
<dbReference type="InterPro" id="IPR033931">
    <property type="entry name" value="PDK1-typ_PH"/>
</dbReference>
<keyword evidence="8" id="KW-0808">Transferase</keyword>
<comment type="subcellular location">
    <subcellularLocation>
        <location evidence="2">Cytoplasm</location>
    </subcellularLocation>
    <subcellularLocation>
        <location evidence="1">Membrane</location>
        <topology evidence="1">Peripheral membrane protein</topology>
    </subcellularLocation>
</comment>
<dbReference type="SMART" id="SM00220">
    <property type="entry name" value="S_TKc"/>
    <property type="match status" value="1"/>
</dbReference>
<dbReference type="SUPFAM" id="SSF56112">
    <property type="entry name" value="Protein kinase-like (PK-like)"/>
    <property type="match status" value="1"/>
</dbReference>
<evidence type="ECO:0000256" key="8">
    <source>
        <dbReference type="ARBA" id="ARBA00022679"/>
    </source>
</evidence>
<evidence type="ECO:0000313" key="18">
    <source>
        <dbReference type="Proteomes" id="UP001370490"/>
    </source>
</evidence>
<feature type="region of interest" description="Disordered" evidence="15">
    <location>
        <begin position="344"/>
        <end position="367"/>
    </location>
</feature>
<evidence type="ECO:0000256" key="13">
    <source>
        <dbReference type="ARBA" id="ARBA00047899"/>
    </source>
</evidence>
<reference evidence="17 18" key="1">
    <citation type="submission" date="2023-12" db="EMBL/GenBank/DDBJ databases">
        <title>A high-quality genome assembly for Dillenia turbinata (Dilleniales).</title>
        <authorList>
            <person name="Chanderbali A."/>
        </authorList>
    </citation>
    <scope>NUCLEOTIDE SEQUENCE [LARGE SCALE GENOMIC DNA]</scope>
    <source>
        <strain evidence="17">LSX21</strain>
        <tissue evidence="17">Leaf</tissue>
    </source>
</reference>
<keyword evidence="18" id="KW-1185">Reference proteome</keyword>
<evidence type="ECO:0000256" key="11">
    <source>
        <dbReference type="ARBA" id="ARBA00022840"/>
    </source>
</evidence>
<evidence type="ECO:0000256" key="3">
    <source>
        <dbReference type="ARBA" id="ARBA00010006"/>
    </source>
</evidence>
<dbReference type="Pfam" id="PF14593">
    <property type="entry name" value="PH_3"/>
    <property type="match status" value="1"/>
</dbReference>
<dbReference type="GO" id="GO:0016020">
    <property type="term" value="C:membrane"/>
    <property type="evidence" value="ECO:0007669"/>
    <property type="project" value="UniProtKB-SubCell"/>
</dbReference>
<keyword evidence="6" id="KW-0723">Serine/threonine-protein kinase</keyword>
<dbReference type="FunFam" id="2.30.29.30:FF:000305">
    <property type="entry name" value="3-phosphoinositide-dependent protein kinase 1"/>
    <property type="match status" value="1"/>
</dbReference>
<keyword evidence="5" id="KW-0963">Cytoplasm</keyword>
<evidence type="ECO:0000256" key="15">
    <source>
        <dbReference type="SAM" id="MobiDB-lite"/>
    </source>
</evidence>